<comment type="caution">
    <text evidence="3">The sequence shown here is derived from an EMBL/GenBank/DDBJ whole genome shotgun (WGS) entry which is preliminary data.</text>
</comment>
<keyword evidence="4" id="KW-1185">Reference proteome</keyword>
<protein>
    <submittedName>
        <fullName evidence="3">Uncharacterized protein</fullName>
    </submittedName>
</protein>
<dbReference type="InterPro" id="IPR019269">
    <property type="entry name" value="BLOC1_su2"/>
</dbReference>
<organism evidence="3 4">
    <name type="scientific">Paramecium primaurelia</name>
    <dbReference type="NCBI Taxonomy" id="5886"/>
    <lineage>
        <taxon>Eukaryota</taxon>
        <taxon>Sar</taxon>
        <taxon>Alveolata</taxon>
        <taxon>Ciliophora</taxon>
        <taxon>Intramacronucleata</taxon>
        <taxon>Oligohymenophorea</taxon>
        <taxon>Peniculida</taxon>
        <taxon>Parameciidae</taxon>
        <taxon>Paramecium</taxon>
    </lineage>
</organism>
<dbReference type="Proteomes" id="UP000688137">
    <property type="component" value="Unassembled WGS sequence"/>
</dbReference>
<dbReference type="EMBL" id="CAJJDM010000143">
    <property type="protein sequence ID" value="CAD8108989.1"/>
    <property type="molecule type" value="Genomic_DNA"/>
</dbReference>
<accession>A0A8S1Q2B0</accession>
<evidence type="ECO:0000313" key="3">
    <source>
        <dbReference type="EMBL" id="CAD8108989.1"/>
    </source>
</evidence>
<name>A0A8S1Q2B0_PARPR</name>
<gene>
    <name evidence="3" type="ORF">PPRIM_AZ9-3.1.T1390029</name>
</gene>
<comment type="similarity">
    <text evidence="1">Belongs to the BLOC1S2 family.</text>
</comment>
<evidence type="ECO:0000256" key="1">
    <source>
        <dbReference type="ARBA" id="ARBA00008468"/>
    </source>
</evidence>
<evidence type="ECO:0000256" key="2">
    <source>
        <dbReference type="SAM" id="Coils"/>
    </source>
</evidence>
<sequence length="113" mass="13379">MIGKEQVDIIDQYAQNIVNYVDNQQKIIQLKTQTIQKLNEVTIVHYQKNLDKINQIREEFEETKNIQNKLDENIQKINQIQNSIEGMESSVDHLDTILKRVETKLTELEKLKQ</sequence>
<dbReference type="AlphaFoldDB" id="A0A8S1Q2B0"/>
<keyword evidence="2" id="KW-0175">Coiled coil</keyword>
<reference evidence="3" key="1">
    <citation type="submission" date="2021-01" db="EMBL/GenBank/DDBJ databases">
        <authorList>
            <consortium name="Genoscope - CEA"/>
            <person name="William W."/>
        </authorList>
    </citation>
    <scope>NUCLEOTIDE SEQUENCE</scope>
</reference>
<evidence type="ECO:0000313" key="4">
    <source>
        <dbReference type="Proteomes" id="UP000688137"/>
    </source>
</evidence>
<dbReference type="Pfam" id="PF10046">
    <property type="entry name" value="BLOC1_2"/>
    <property type="match status" value="1"/>
</dbReference>
<feature type="coiled-coil region" evidence="2">
    <location>
        <begin position="43"/>
        <end position="111"/>
    </location>
</feature>
<proteinExistence type="inferred from homology"/>